<feature type="coiled-coil region" evidence="1">
    <location>
        <begin position="2"/>
        <end position="55"/>
    </location>
</feature>
<sequence>MTKESGRQKQDLETQIREVREKISNIDEADAKIEAEDFAAGVKELDQELVEEEEAANFNPDVDARDYDDVAKSLPMFCVSSRATRSCEDVCAKKPMYTGSSRLKRPRFLNFRPTARNSRK</sequence>
<name>A0A2I1BUY0_ASPN1</name>
<organism evidence="2 3">
    <name type="scientific">Aspergillus novofumigatus (strain IBT 16806)</name>
    <dbReference type="NCBI Taxonomy" id="1392255"/>
    <lineage>
        <taxon>Eukaryota</taxon>
        <taxon>Fungi</taxon>
        <taxon>Dikarya</taxon>
        <taxon>Ascomycota</taxon>
        <taxon>Pezizomycotina</taxon>
        <taxon>Eurotiomycetes</taxon>
        <taxon>Eurotiomycetidae</taxon>
        <taxon>Eurotiales</taxon>
        <taxon>Aspergillaceae</taxon>
        <taxon>Aspergillus</taxon>
        <taxon>Aspergillus subgen. Fumigati</taxon>
    </lineage>
</organism>
<evidence type="ECO:0000256" key="1">
    <source>
        <dbReference type="SAM" id="Coils"/>
    </source>
</evidence>
<gene>
    <name evidence="2" type="ORF">P174DRAFT_425114</name>
</gene>
<dbReference type="Proteomes" id="UP000234474">
    <property type="component" value="Unassembled WGS sequence"/>
</dbReference>
<dbReference type="STRING" id="1392255.A0A2I1BUY0"/>
<dbReference type="GeneID" id="36532584"/>
<dbReference type="VEuPathDB" id="FungiDB:P174DRAFT_425114"/>
<dbReference type="AlphaFoldDB" id="A0A2I1BUY0"/>
<accession>A0A2I1BUY0</accession>
<evidence type="ECO:0000313" key="2">
    <source>
        <dbReference type="EMBL" id="PKX89179.1"/>
    </source>
</evidence>
<keyword evidence="3" id="KW-1185">Reference proteome</keyword>
<comment type="caution">
    <text evidence="2">The sequence shown here is derived from an EMBL/GenBank/DDBJ whole genome shotgun (WGS) entry which is preliminary data.</text>
</comment>
<dbReference type="OrthoDB" id="4172309at2759"/>
<proteinExistence type="predicted"/>
<dbReference type="RefSeq" id="XP_024677774.1">
    <property type="nucleotide sequence ID" value="XM_024825259.1"/>
</dbReference>
<dbReference type="EMBL" id="MSZS01000010">
    <property type="protein sequence ID" value="PKX89179.1"/>
    <property type="molecule type" value="Genomic_DNA"/>
</dbReference>
<keyword evidence="1" id="KW-0175">Coiled coil</keyword>
<evidence type="ECO:0000313" key="3">
    <source>
        <dbReference type="Proteomes" id="UP000234474"/>
    </source>
</evidence>
<reference evidence="3" key="1">
    <citation type="journal article" date="2018" name="Proc. Natl. Acad. Sci. U.S.A.">
        <title>Linking secondary metabolites to gene clusters through genome sequencing of six diverse Aspergillus species.</title>
        <authorList>
            <person name="Kaerboelling I."/>
            <person name="Vesth T.C."/>
            <person name="Frisvad J.C."/>
            <person name="Nybo J.L."/>
            <person name="Theobald S."/>
            <person name="Kuo A."/>
            <person name="Bowyer P."/>
            <person name="Matsuda Y."/>
            <person name="Mondo S."/>
            <person name="Lyhne E.K."/>
            <person name="Kogle M.E."/>
            <person name="Clum A."/>
            <person name="Lipzen A."/>
            <person name="Salamov A."/>
            <person name="Ngan C.Y."/>
            <person name="Daum C."/>
            <person name="Chiniquy J."/>
            <person name="Barry K."/>
            <person name="LaButti K."/>
            <person name="Haridas S."/>
            <person name="Simmons B.A."/>
            <person name="Magnuson J.K."/>
            <person name="Mortensen U.H."/>
            <person name="Larsen T.O."/>
            <person name="Grigoriev I.V."/>
            <person name="Baker S.E."/>
            <person name="Andersen M.R."/>
        </authorList>
    </citation>
    <scope>NUCLEOTIDE SEQUENCE [LARGE SCALE GENOMIC DNA]</scope>
    <source>
        <strain evidence="3">IBT 16806</strain>
    </source>
</reference>
<protein>
    <submittedName>
        <fullName evidence="2">Uncharacterized protein</fullName>
    </submittedName>
</protein>